<evidence type="ECO:0000256" key="2">
    <source>
        <dbReference type="SAM" id="Phobius"/>
    </source>
</evidence>
<evidence type="ECO:0000313" key="5">
    <source>
        <dbReference type="Proteomes" id="UP000199556"/>
    </source>
</evidence>
<protein>
    <submittedName>
        <fullName evidence="4">Zinc-ribbon domain-containing protein</fullName>
    </submittedName>
</protein>
<accession>A0A1I4QNG4</accession>
<evidence type="ECO:0000313" key="4">
    <source>
        <dbReference type="EMBL" id="SFM41574.1"/>
    </source>
</evidence>
<dbReference type="AlphaFoldDB" id="A0A1I4QNG4"/>
<feature type="transmembrane region" description="Helical" evidence="2">
    <location>
        <begin position="78"/>
        <end position="97"/>
    </location>
</feature>
<reference evidence="4 5" key="1">
    <citation type="submission" date="2016-10" db="EMBL/GenBank/DDBJ databases">
        <authorList>
            <person name="de Groot N.N."/>
        </authorList>
    </citation>
    <scope>NUCLEOTIDE SEQUENCE [LARGE SCALE GENOMIC DNA]</scope>
    <source>
        <strain evidence="4 5">DSM 4180</strain>
    </source>
</reference>
<evidence type="ECO:0000256" key="1">
    <source>
        <dbReference type="SAM" id="MobiDB-lite"/>
    </source>
</evidence>
<sequence>MALIECPECGRQVSDKAPTCPNCGVPIASQPSYATAQPQESEQQPPQDHDVEGQDERQWTDAELEEMEFNDRVQRHRVLSVLLFFGGLTLGMGMKTWLGYDPDGGRPLVYYLADLMVWAGIIWLIYNEGRNLWYHRRLGG</sequence>
<gene>
    <name evidence="4" type="ORF">SAMN05421721_10516</name>
</gene>
<dbReference type="InterPro" id="IPR059113">
    <property type="entry name" value="Znf_ribbon"/>
</dbReference>
<feature type="transmembrane region" description="Helical" evidence="2">
    <location>
        <begin position="109"/>
        <end position="126"/>
    </location>
</feature>
<name>A0A1I4QNG4_ECTMO</name>
<evidence type="ECO:0000259" key="3">
    <source>
        <dbReference type="Pfam" id="PF13248"/>
    </source>
</evidence>
<keyword evidence="2" id="KW-0472">Membrane</keyword>
<feature type="domain" description="Putative zinc-ribbon" evidence="3">
    <location>
        <begin position="4"/>
        <end position="27"/>
    </location>
</feature>
<feature type="compositionally biased region" description="Basic and acidic residues" evidence="1">
    <location>
        <begin position="47"/>
        <end position="56"/>
    </location>
</feature>
<proteinExistence type="predicted"/>
<keyword evidence="2" id="KW-0812">Transmembrane</keyword>
<dbReference type="EMBL" id="FOUO01000005">
    <property type="protein sequence ID" value="SFM41574.1"/>
    <property type="molecule type" value="Genomic_DNA"/>
</dbReference>
<feature type="compositionally biased region" description="Low complexity" evidence="1">
    <location>
        <begin position="37"/>
        <end position="46"/>
    </location>
</feature>
<organism evidence="4 5">
    <name type="scientific">Ectothiorhodospira mobilis</name>
    <dbReference type="NCBI Taxonomy" id="195064"/>
    <lineage>
        <taxon>Bacteria</taxon>
        <taxon>Pseudomonadati</taxon>
        <taxon>Pseudomonadota</taxon>
        <taxon>Gammaproteobacteria</taxon>
        <taxon>Chromatiales</taxon>
        <taxon>Ectothiorhodospiraceae</taxon>
        <taxon>Ectothiorhodospira</taxon>
    </lineage>
</organism>
<keyword evidence="5" id="KW-1185">Reference proteome</keyword>
<dbReference type="RefSeq" id="WP_090484165.1">
    <property type="nucleotide sequence ID" value="NZ_FOUO01000005.1"/>
</dbReference>
<feature type="region of interest" description="Disordered" evidence="1">
    <location>
        <begin position="31"/>
        <end position="56"/>
    </location>
</feature>
<dbReference type="STRING" id="195064.SAMN05421721_10516"/>
<dbReference type="Pfam" id="PF13248">
    <property type="entry name" value="Zn_ribbon_3"/>
    <property type="match status" value="1"/>
</dbReference>
<keyword evidence="2" id="KW-1133">Transmembrane helix</keyword>
<dbReference type="Proteomes" id="UP000199556">
    <property type="component" value="Unassembled WGS sequence"/>
</dbReference>